<accession>A0A3P8L953</accession>
<dbReference type="OrthoDB" id="5382468at2759"/>
<keyword evidence="3" id="KW-0539">Nucleus</keyword>
<dbReference type="PANTHER" id="PTHR15597:SF22">
    <property type="entry name" value="RNA-BINDING FOX PROTEIN 1, ISOFORM H"/>
    <property type="match status" value="1"/>
</dbReference>
<keyword evidence="2" id="KW-0694">RNA-binding</keyword>
<sequence>MSVQNVDIYREATESTKQLTQFRAPTTCNSSTPMSQTNTTSTDSLNCTPHSNYLPGSTTTICSMAPFTTNANELMDSSNTTTAAVAAASVGTINSSPFVSMASASAAAAAAASSVPGTDSTSAAHSGLMDASVVMVGSNRALGSCTDVTVSSLSSVPTLSHQLNPTDPAGIGLLNGTTGSLASVSNPISSFSSSVLDSTGSLHLNPGTQTNDTPLVNPLLLPATSAGAVTTSTLLNHIPSALMVATDAKSGVGSVTESSMGMDTASSAVTPASSTGTAATTSLTANLVNVGPKRLHVSNIPFRFREADLRQLLGPFGTILDVEIIFNERGSKTMADEVPPRFAHLF</sequence>
<evidence type="ECO:0000256" key="3">
    <source>
        <dbReference type="ARBA" id="ARBA00023242"/>
    </source>
</evidence>
<protein>
    <recommendedName>
        <fullName evidence="7">RRM domain-containing protein</fullName>
    </recommendedName>
</protein>
<proteinExistence type="predicted"/>
<dbReference type="InterPro" id="IPR035979">
    <property type="entry name" value="RBD_domain_sf"/>
</dbReference>
<evidence type="ECO:0000256" key="1">
    <source>
        <dbReference type="ARBA" id="ARBA00004123"/>
    </source>
</evidence>
<dbReference type="InterPro" id="IPR047131">
    <property type="entry name" value="RBFOX1-like"/>
</dbReference>
<dbReference type="GO" id="GO:0003729">
    <property type="term" value="F:mRNA binding"/>
    <property type="evidence" value="ECO:0007669"/>
    <property type="project" value="TreeGrafter"/>
</dbReference>
<dbReference type="PANTHER" id="PTHR15597">
    <property type="entry name" value="ATAXIN 2-BINDING PROTEIN 1-RELATED"/>
    <property type="match status" value="1"/>
</dbReference>
<evidence type="ECO:0000256" key="2">
    <source>
        <dbReference type="ARBA" id="ARBA00022884"/>
    </source>
</evidence>
<dbReference type="GO" id="GO:0000381">
    <property type="term" value="P:regulation of alternative mRNA splicing, via spliceosome"/>
    <property type="evidence" value="ECO:0007669"/>
    <property type="project" value="InterPro"/>
</dbReference>
<dbReference type="GO" id="GO:0007399">
    <property type="term" value="P:nervous system development"/>
    <property type="evidence" value="ECO:0007669"/>
    <property type="project" value="InterPro"/>
</dbReference>
<keyword evidence="6" id="KW-1185">Reference proteome</keyword>
<dbReference type="EMBL" id="UZAN01055550">
    <property type="protein sequence ID" value="VDP90896.1"/>
    <property type="molecule type" value="Genomic_DNA"/>
</dbReference>
<dbReference type="AlphaFoldDB" id="A0A3P8L953"/>
<dbReference type="InterPro" id="IPR012677">
    <property type="entry name" value="Nucleotide-bd_a/b_plait_sf"/>
</dbReference>
<evidence type="ECO:0008006" key="7">
    <source>
        <dbReference type="Google" id="ProtNLM"/>
    </source>
</evidence>
<comment type="subcellular location">
    <subcellularLocation>
        <location evidence="1">Nucleus</location>
    </subcellularLocation>
</comment>
<gene>
    <name evidence="5" type="ORF">ECPE_LOCUS13624</name>
</gene>
<name>A0A3P8L953_9TREM</name>
<evidence type="ECO:0000313" key="5">
    <source>
        <dbReference type="EMBL" id="VDP90896.1"/>
    </source>
</evidence>
<organism evidence="5 6">
    <name type="scientific">Echinostoma caproni</name>
    <dbReference type="NCBI Taxonomy" id="27848"/>
    <lineage>
        <taxon>Eukaryota</taxon>
        <taxon>Metazoa</taxon>
        <taxon>Spiralia</taxon>
        <taxon>Lophotrochozoa</taxon>
        <taxon>Platyhelminthes</taxon>
        <taxon>Trematoda</taxon>
        <taxon>Digenea</taxon>
        <taxon>Plagiorchiida</taxon>
        <taxon>Echinostomata</taxon>
        <taxon>Echinostomatoidea</taxon>
        <taxon>Echinostomatidae</taxon>
        <taxon>Echinostoma</taxon>
    </lineage>
</organism>
<evidence type="ECO:0000313" key="6">
    <source>
        <dbReference type="Proteomes" id="UP000272942"/>
    </source>
</evidence>
<feature type="region of interest" description="Disordered" evidence="4">
    <location>
        <begin position="25"/>
        <end position="44"/>
    </location>
</feature>
<evidence type="ECO:0000256" key="4">
    <source>
        <dbReference type="SAM" id="MobiDB-lite"/>
    </source>
</evidence>
<dbReference type="Gene3D" id="3.30.70.330">
    <property type="match status" value="1"/>
</dbReference>
<dbReference type="GO" id="GO:0005634">
    <property type="term" value="C:nucleus"/>
    <property type="evidence" value="ECO:0007669"/>
    <property type="project" value="UniProtKB-SubCell"/>
</dbReference>
<dbReference type="GO" id="GO:0005737">
    <property type="term" value="C:cytoplasm"/>
    <property type="evidence" value="ECO:0007669"/>
    <property type="project" value="TreeGrafter"/>
</dbReference>
<dbReference type="Proteomes" id="UP000272942">
    <property type="component" value="Unassembled WGS sequence"/>
</dbReference>
<dbReference type="SUPFAM" id="SSF54928">
    <property type="entry name" value="RNA-binding domain, RBD"/>
    <property type="match status" value="1"/>
</dbReference>
<reference evidence="5 6" key="1">
    <citation type="submission" date="2018-11" db="EMBL/GenBank/DDBJ databases">
        <authorList>
            <consortium name="Pathogen Informatics"/>
        </authorList>
    </citation>
    <scope>NUCLEOTIDE SEQUENCE [LARGE SCALE GENOMIC DNA]</scope>
    <source>
        <strain evidence="5 6">Egypt</strain>
    </source>
</reference>